<dbReference type="EC" id="4.1.99.19" evidence="8"/>
<dbReference type="SFLD" id="SFLDG01081">
    <property type="entry name" value="cleavage_of_the_Ca-Cb_bond_in"/>
    <property type="match status" value="1"/>
</dbReference>
<dbReference type="GO" id="GO:0051539">
    <property type="term" value="F:4 iron, 4 sulfur cluster binding"/>
    <property type="evidence" value="ECO:0007669"/>
    <property type="project" value="UniProtKB-KW"/>
</dbReference>
<evidence type="ECO:0000259" key="7">
    <source>
        <dbReference type="PROSITE" id="PS51918"/>
    </source>
</evidence>
<evidence type="ECO:0000256" key="6">
    <source>
        <dbReference type="ARBA" id="ARBA00023014"/>
    </source>
</evidence>
<dbReference type="RefSeq" id="WP_095413634.1">
    <property type="nucleotide sequence ID" value="NZ_CP018477.1"/>
</dbReference>
<dbReference type="SUPFAM" id="SSF102114">
    <property type="entry name" value="Radical SAM enzymes"/>
    <property type="match status" value="1"/>
</dbReference>
<dbReference type="PROSITE" id="PS51918">
    <property type="entry name" value="RADICAL_SAM"/>
    <property type="match status" value="1"/>
</dbReference>
<keyword evidence="5" id="KW-0408">Iron</keyword>
<dbReference type="GO" id="GO:0046872">
    <property type="term" value="F:metal ion binding"/>
    <property type="evidence" value="ECO:0007669"/>
    <property type="project" value="UniProtKB-KW"/>
</dbReference>
<dbReference type="SFLD" id="SFLDF00319">
    <property type="entry name" value="Fe_hydrogenase_maturase_(HydG"/>
    <property type="match status" value="1"/>
</dbReference>
<keyword evidence="9" id="KW-1185">Reference proteome</keyword>
<keyword evidence="6" id="KW-0411">Iron-sulfur</keyword>
<dbReference type="Proteomes" id="UP000215086">
    <property type="component" value="Chromosome"/>
</dbReference>
<evidence type="ECO:0000256" key="1">
    <source>
        <dbReference type="ARBA" id="ARBA00001966"/>
    </source>
</evidence>
<dbReference type="Pfam" id="PF06968">
    <property type="entry name" value="BATS"/>
    <property type="match status" value="1"/>
</dbReference>
<keyword evidence="8" id="KW-0456">Lyase</keyword>
<dbReference type="InterPro" id="IPR034428">
    <property type="entry name" value="ThiH/NoCL/HydG-like"/>
</dbReference>
<dbReference type="AlphaFoldDB" id="A0A286RA39"/>
<dbReference type="CDD" id="cd01335">
    <property type="entry name" value="Radical_SAM"/>
    <property type="match status" value="1"/>
</dbReference>
<dbReference type="PANTHER" id="PTHR43583:SF2">
    <property type="entry name" value="THIAZOLE BIOSYNTHESIS PROTEIN"/>
    <property type="match status" value="1"/>
</dbReference>
<keyword evidence="4" id="KW-0479">Metal-binding</keyword>
<dbReference type="InterPro" id="IPR058240">
    <property type="entry name" value="rSAM_sf"/>
</dbReference>
<evidence type="ECO:0000313" key="9">
    <source>
        <dbReference type="Proteomes" id="UP000215086"/>
    </source>
</evidence>
<dbReference type="KEGG" id="ttf:THTE_0218"/>
<accession>A0A286RA39</accession>
<dbReference type="InterPro" id="IPR010722">
    <property type="entry name" value="BATS_dom"/>
</dbReference>
<dbReference type="OrthoDB" id="9801120at2"/>
<evidence type="ECO:0000256" key="3">
    <source>
        <dbReference type="ARBA" id="ARBA00022691"/>
    </source>
</evidence>
<dbReference type="SFLD" id="SFLDS00029">
    <property type="entry name" value="Radical_SAM"/>
    <property type="match status" value="1"/>
</dbReference>
<protein>
    <submittedName>
        <fullName evidence="8">2-iminoacetate synthase (ThiH)</fullName>
        <ecNumber evidence="8">4.1.99.19</ecNumber>
    </submittedName>
</protein>
<keyword evidence="3" id="KW-0949">S-adenosyl-L-methionine</keyword>
<comment type="cofactor">
    <cofactor evidence="1">
        <name>[4Fe-4S] cluster</name>
        <dbReference type="ChEBI" id="CHEBI:49883"/>
    </cofactor>
</comment>
<dbReference type="Gene3D" id="3.20.20.70">
    <property type="entry name" value="Aldolase class I"/>
    <property type="match status" value="1"/>
</dbReference>
<dbReference type="SMART" id="SM00876">
    <property type="entry name" value="BATS"/>
    <property type="match status" value="1"/>
</dbReference>
<evidence type="ECO:0000256" key="5">
    <source>
        <dbReference type="ARBA" id="ARBA00023004"/>
    </source>
</evidence>
<dbReference type="InterPro" id="IPR007197">
    <property type="entry name" value="rSAM"/>
</dbReference>
<dbReference type="PANTHER" id="PTHR43583">
    <property type="entry name" value="2-IMINOACETATE SYNTHASE"/>
    <property type="match status" value="1"/>
</dbReference>
<organism evidence="8 9">
    <name type="scientific">Thermogutta terrifontis</name>
    <dbReference type="NCBI Taxonomy" id="1331910"/>
    <lineage>
        <taxon>Bacteria</taxon>
        <taxon>Pseudomonadati</taxon>
        <taxon>Planctomycetota</taxon>
        <taxon>Planctomycetia</taxon>
        <taxon>Pirellulales</taxon>
        <taxon>Thermoguttaceae</taxon>
        <taxon>Thermogutta</taxon>
    </lineage>
</organism>
<dbReference type="Pfam" id="PF04055">
    <property type="entry name" value="Radical_SAM"/>
    <property type="match status" value="1"/>
</dbReference>
<evidence type="ECO:0000256" key="4">
    <source>
        <dbReference type="ARBA" id="ARBA00022723"/>
    </source>
</evidence>
<name>A0A286RA39_9BACT</name>
<dbReference type="InterPro" id="IPR024007">
    <property type="entry name" value="FeFe-hyd_mat_HydG"/>
</dbReference>
<evidence type="ECO:0000313" key="8">
    <source>
        <dbReference type="EMBL" id="ASV72820.1"/>
    </source>
</evidence>
<dbReference type="GO" id="GO:0036355">
    <property type="term" value="F:2-iminoacetate synthase activity"/>
    <property type="evidence" value="ECO:0007669"/>
    <property type="project" value="UniProtKB-EC"/>
</dbReference>
<dbReference type="SFLD" id="SFLDG01060">
    <property type="entry name" value="BATS_domain_containing"/>
    <property type="match status" value="1"/>
</dbReference>
<dbReference type="EMBL" id="CP018477">
    <property type="protein sequence ID" value="ASV72820.1"/>
    <property type="molecule type" value="Genomic_DNA"/>
</dbReference>
<gene>
    <name evidence="8" type="ORF">THTE_0218</name>
</gene>
<dbReference type="InterPro" id="IPR013785">
    <property type="entry name" value="Aldolase_TIM"/>
</dbReference>
<sequence length="473" mass="54013">MTTTANRRLSTSAYDFINEPYLLSLLERRSDPGEVREVIAKSLAKEPLTVEETAVLLGISSPELWEEVFQAARQLKRDVYGNRIVLFAPLYIGSECTNDCLYCAFRRSNREVVRRTLTPEDIEAQVQQLLDRGHKRLILVFGEHPTYSPTFIAECVRRVYAVRRPKANIRRVNINAAPMDHEGFAEIKAAGIGTYQIFQETYHHETYAKVHPRNTRKGDYLWRLDALSRAMEAGCDDVGIGALFGLYDWRFEVLGLVSHAWHLQKHYNVGPHTISFPRLRPAAGVKLDETYRVSDEDFKRLIAVLRLAVPYTGLILTAREPAWLRQEVMEFGVSQIDAGSRIEVGGYTEAGDAQVLEREQFELGDLRPLDEVIRQLLVDGYIPSFCTACYRLGRTGEHFMEFAIPGFIQRFCTPNALTTLMEYLVDYASPETRAAGMKLIESELAKLPDGPRKNALIERLRLIQETDQRDLYF</sequence>
<dbReference type="NCBIfam" id="TIGR03955">
    <property type="entry name" value="rSAM_HydG"/>
    <property type="match status" value="1"/>
</dbReference>
<feature type="domain" description="Radical SAM core" evidence="7">
    <location>
        <begin position="80"/>
        <end position="311"/>
    </location>
</feature>
<evidence type="ECO:0000256" key="2">
    <source>
        <dbReference type="ARBA" id="ARBA00022485"/>
    </source>
</evidence>
<keyword evidence="2" id="KW-0004">4Fe-4S</keyword>
<proteinExistence type="predicted"/>
<reference evidence="8 9" key="1">
    <citation type="journal article" name="Front. Microbiol.">
        <title>Sugar Metabolism of the First Thermophilic Planctomycete Thermogutta terrifontis: Comparative Genomic and Transcriptomic Approaches.</title>
        <authorList>
            <person name="Elcheninov A.G."/>
            <person name="Menzel P."/>
            <person name="Gudbergsdottir S.R."/>
            <person name="Slesarev A.I."/>
            <person name="Kadnikov V.V."/>
            <person name="Krogh A."/>
            <person name="Bonch-Osmolovskaya E.A."/>
            <person name="Peng X."/>
            <person name="Kublanov I.V."/>
        </authorList>
    </citation>
    <scope>NUCLEOTIDE SEQUENCE [LARGE SCALE GENOMIC DNA]</scope>
    <source>
        <strain evidence="8 9">R1</strain>
    </source>
</reference>